<sequence length="165" mass="18700">MPYRDVAFFNAMIHGYVKLGCMELAKDLFDQMVDKNVISWISMISGYCQNGGVDSARLMFDVTNEKTVFTWNAMIGGYCHNKRSHEALRLFRKMQLSASMEPNEIIVSSILLVIAYLGALDLEGEIRRTGNVMVMQIKGSRSRETENGEFIFSALSHLVFFVIPL</sequence>
<reference evidence="3 4" key="1">
    <citation type="submission" date="2024-03" db="EMBL/GenBank/DDBJ databases">
        <authorList>
            <person name="Martinez-Hernandez J."/>
        </authorList>
    </citation>
    <scope>NUCLEOTIDE SEQUENCE [LARGE SCALE GENOMIC DNA]</scope>
</reference>
<evidence type="ECO:0000313" key="4">
    <source>
        <dbReference type="Proteomes" id="UP001497480"/>
    </source>
</evidence>
<dbReference type="GO" id="GO:0003723">
    <property type="term" value="F:RNA binding"/>
    <property type="evidence" value="ECO:0007669"/>
    <property type="project" value="InterPro"/>
</dbReference>
<dbReference type="NCBIfam" id="TIGR00756">
    <property type="entry name" value="PPR"/>
    <property type="match status" value="2"/>
</dbReference>
<dbReference type="PROSITE" id="PS51375">
    <property type="entry name" value="PPR"/>
    <property type="match status" value="2"/>
</dbReference>
<feature type="repeat" description="PPR" evidence="2">
    <location>
        <begin position="5"/>
        <end position="39"/>
    </location>
</feature>
<dbReference type="PANTHER" id="PTHR47926:SF347">
    <property type="entry name" value="PENTATRICOPEPTIDE REPEAT-CONTAINING PROTEIN"/>
    <property type="match status" value="1"/>
</dbReference>
<name>A0AAV1WPU5_LUPLU</name>
<organism evidence="3 4">
    <name type="scientific">Lupinus luteus</name>
    <name type="common">European yellow lupine</name>
    <dbReference type="NCBI Taxonomy" id="3873"/>
    <lineage>
        <taxon>Eukaryota</taxon>
        <taxon>Viridiplantae</taxon>
        <taxon>Streptophyta</taxon>
        <taxon>Embryophyta</taxon>
        <taxon>Tracheophyta</taxon>
        <taxon>Spermatophyta</taxon>
        <taxon>Magnoliopsida</taxon>
        <taxon>eudicotyledons</taxon>
        <taxon>Gunneridae</taxon>
        <taxon>Pentapetalae</taxon>
        <taxon>rosids</taxon>
        <taxon>fabids</taxon>
        <taxon>Fabales</taxon>
        <taxon>Fabaceae</taxon>
        <taxon>Papilionoideae</taxon>
        <taxon>50 kb inversion clade</taxon>
        <taxon>genistoids sensu lato</taxon>
        <taxon>core genistoids</taxon>
        <taxon>Genisteae</taxon>
        <taxon>Lupinus</taxon>
    </lineage>
</organism>
<feature type="repeat" description="PPR" evidence="2">
    <location>
        <begin position="67"/>
        <end position="97"/>
    </location>
</feature>
<dbReference type="Proteomes" id="UP001497480">
    <property type="component" value="Unassembled WGS sequence"/>
</dbReference>
<dbReference type="InterPro" id="IPR002885">
    <property type="entry name" value="PPR_rpt"/>
</dbReference>
<dbReference type="Pfam" id="PF01535">
    <property type="entry name" value="PPR"/>
    <property type="match status" value="2"/>
</dbReference>
<keyword evidence="4" id="KW-1185">Reference proteome</keyword>
<dbReference type="Gene3D" id="1.25.40.10">
    <property type="entry name" value="Tetratricopeptide repeat domain"/>
    <property type="match status" value="2"/>
</dbReference>
<dbReference type="EMBL" id="CAXHTB010000008">
    <property type="protein sequence ID" value="CAL0310842.1"/>
    <property type="molecule type" value="Genomic_DNA"/>
</dbReference>
<evidence type="ECO:0000256" key="1">
    <source>
        <dbReference type="ARBA" id="ARBA00022737"/>
    </source>
</evidence>
<dbReference type="InterPro" id="IPR011990">
    <property type="entry name" value="TPR-like_helical_dom_sf"/>
</dbReference>
<evidence type="ECO:0000256" key="2">
    <source>
        <dbReference type="PROSITE-ProRule" id="PRU00708"/>
    </source>
</evidence>
<accession>A0AAV1WPU5</accession>
<comment type="caution">
    <text evidence="3">The sequence shown here is derived from an EMBL/GenBank/DDBJ whole genome shotgun (WGS) entry which is preliminary data.</text>
</comment>
<protein>
    <recommendedName>
        <fullName evidence="5">Pentatricopeptide repeat-containing protein</fullName>
    </recommendedName>
</protein>
<proteinExistence type="predicted"/>
<evidence type="ECO:0008006" key="5">
    <source>
        <dbReference type="Google" id="ProtNLM"/>
    </source>
</evidence>
<evidence type="ECO:0000313" key="3">
    <source>
        <dbReference type="EMBL" id="CAL0310842.1"/>
    </source>
</evidence>
<keyword evidence="1" id="KW-0677">Repeat</keyword>
<dbReference type="Pfam" id="PF13041">
    <property type="entry name" value="PPR_2"/>
    <property type="match status" value="1"/>
</dbReference>
<gene>
    <name evidence="3" type="ORF">LLUT_LOCUS11902</name>
</gene>
<dbReference type="GO" id="GO:0009451">
    <property type="term" value="P:RNA modification"/>
    <property type="evidence" value="ECO:0007669"/>
    <property type="project" value="InterPro"/>
</dbReference>
<dbReference type="PANTHER" id="PTHR47926">
    <property type="entry name" value="PENTATRICOPEPTIDE REPEAT-CONTAINING PROTEIN"/>
    <property type="match status" value="1"/>
</dbReference>
<dbReference type="AlphaFoldDB" id="A0AAV1WPU5"/>
<dbReference type="InterPro" id="IPR046960">
    <property type="entry name" value="PPR_At4g14850-like_plant"/>
</dbReference>